<evidence type="ECO:0000313" key="2">
    <source>
        <dbReference type="Proteomes" id="UP000598996"/>
    </source>
</evidence>
<evidence type="ECO:0000313" key="1">
    <source>
        <dbReference type="EMBL" id="MBL7258084.1"/>
    </source>
</evidence>
<dbReference type="RefSeq" id="WP_202994726.1">
    <property type="nucleotide sequence ID" value="NZ_JAENHO010000008.1"/>
</dbReference>
<accession>A0ABS1VUH6</accession>
<gene>
    <name evidence="1" type="ORF">JKJ07_27635</name>
</gene>
<name>A0ABS1VUH6_9ACTN</name>
<protein>
    <submittedName>
        <fullName evidence="1">Uncharacterized protein</fullName>
    </submittedName>
</protein>
<proteinExistence type="predicted"/>
<keyword evidence="2" id="KW-1185">Reference proteome</keyword>
<sequence length="114" mass="11536">MTKPIRATGPARAGWGAALLLAPEPLLRQAAGSPVPAAAMTVARVLGTRQLVQAVVTTAAPGPRVARLSAALDVLHAATGVALAVASPRWRTIALTDAAFATALAVAAWRSRTP</sequence>
<organism evidence="1 2">
    <name type="scientific">Paractinoplanes lichenicola</name>
    <dbReference type="NCBI Taxonomy" id="2802976"/>
    <lineage>
        <taxon>Bacteria</taxon>
        <taxon>Bacillati</taxon>
        <taxon>Actinomycetota</taxon>
        <taxon>Actinomycetes</taxon>
        <taxon>Micromonosporales</taxon>
        <taxon>Micromonosporaceae</taxon>
        <taxon>Paractinoplanes</taxon>
    </lineage>
</organism>
<dbReference type="Proteomes" id="UP000598996">
    <property type="component" value="Unassembled WGS sequence"/>
</dbReference>
<reference evidence="1 2" key="1">
    <citation type="submission" date="2021-01" db="EMBL/GenBank/DDBJ databases">
        <title>Actinoplanes sp. nov. LDG1-01 isolated from lichen.</title>
        <authorList>
            <person name="Saeng-In P."/>
            <person name="Phongsopitanun W."/>
            <person name="Kanchanasin P."/>
            <person name="Yuki M."/>
            <person name="Kudo T."/>
            <person name="Ohkuma M."/>
            <person name="Tanasupawat S."/>
        </authorList>
    </citation>
    <scope>NUCLEOTIDE SEQUENCE [LARGE SCALE GENOMIC DNA]</scope>
    <source>
        <strain evidence="1 2">LDG1-01</strain>
    </source>
</reference>
<comment type="caution">
    <text evidence="1">The sequence shown here is derived from an EMBL/GenBank/DDBJ whole genome shotgun (WGS) entry which is preliminary data.</text>
</comment>
<dbReference type="EMBL" id="JAENHO010000008">
    <property type="protein sequence ID" value="MBL7258084.1"/>
    <property type="molecule type" value="Genomic_DNA"/>
</dbReference>